<organism evidence="4 5">
    <name type="scientific">Hyella patelloides LEGE 07179</name>
    <dbReference type="NCBI Taxonomy" id="945734"/>
    <lineage>
        <taxon>Bacteria</taxon>
        <taxon>Bacillati</taxon>
        <taxon>Cyanobacteriota</taxon>
        <taxon>Cyanophyceae</taxon>
        <taxon>Pleurocapsales</taxon>
        <taxon>Hyellaceae</taxon>
        <taxon>Hyella</taxon>
    </lineage>
</organism>
<dbReference type="Proteomes" id="UP000320055">
    <property type="component" value="Unassembled WGS sequence"/>
</dbReference>
<dbReference type="EMBL" id="CAACVJ010000101">
    <property type="protein sequence ID" value="VEP13225.1"/>
    <property type="molecule type" value="Genomic_DNA"/>
</dbReference>
<reference evidence="4 5" key="1">
    <citation type="submission" date="2019-01" db="EMBL/GenBank/DDBJ databases">
        <authorList>
            <person name="Brito A."/>
        </authorList>
    </citation>
    <scope>NUCLEOTIDE SEQUENCE [LARGE SCALE GENOMIC DNA]</scope>
    <source>
        <strain evidence="4">1</strain>
    </source>
</reference>
<evidence type="ECO:0000259" key="3">
    <source>
        <dbReference type="PROSITE" id="PS50110"/>
    </source>
</evidence>
<dbReference type="PANTHER" id="PTHR45566:SF2">
    <property type="entry name" value="NARL SUBFAMILY"/>
    <property type="match status" value="1"/>
</dbReference>
<sequence length="663" mass="73568">MVRILLVDEQKVIREGLRVLLESEPDIEIVAAVDNGYAAISKIEEVNPNILFLSIKLSEIEGFDVVAIIRNKYPEVKVIIFSDGVNEQHLIQSLEMGVKGYLLKDTPLQEMVEAIHAVSKGDTHVANTAYENIIPQISQTLSELSTDESEIVFGEASEYQELPKWGILDTPTTPQNSSDTIANRAAIKPEVNSSEFKPSPHLLMPVEDELEPPLSLPPEEKEEDSVEKNGLNRYFSAISIASFGLLAISIGVMSVISQRSPQVVIENAVINGKTIPINSPIRGKLAKINYPQGASVNAESVVATIEPLLGDRYQPITTQLQEQIELKKQQETVARQSLSFLEVSLQSLEQESVNNPSGKVDTLIRSLHLNQIKYQETALKTAKLREDSAKINYENLQQMSEQNRLSEAQLNSAKNSWNLAKLAIEEITVNLESTRQEYELLKQEITGGKQQLKNQLSQKIARLKQQIENQQISVNLLQEELANLQNELVTAISQAAEIQSIPIKSPITGAVYTHQYSEGEIVESSEAIATIIDCNYLWIEATVNPEIVSKIDTQEPVTVTVADRNLSLTGKISLIESLSSHQQDSYNGSTQRAISTQIPPTVTAGNYSRVVVTVPSSVDLLSGQQYCSVGQTARLSFGEEHEESVVSRWQPQWLSKILTFQFY</sequence>
<dbReference type="PANTHER" id="PTHR45566">
    <property type="entry name" value="HTH-TYPE TRANSCRIPTIONAL REGULATOR YHJB-RELATED"/>
    <property type="match status" value="1"/>
</dbReference>
<dbReference type="GO" id="GO:0000160">
    <property type="term" value="P:phosphorelay signal transduction system"/>
    <property type="evidence" value="ECO:0007669"/>
    <property type="project" value="InterPro"/>
</dbReference>
<feature type="domain" description="Response regulatory" evidence="3">
    <location>
        <begin position="3"/>
        <end position="119"/>
    </location>
</feature>
<dbReference type="SMART" id="SM00448">
    <property type="entry name" value="REC"/>
    <property type="match status" value="1"/>
</dbReference>
<dbReference type="AlphaFoldDB" id="A0A563VPF0"/>
<keyword evidence="5" id="KW-1185">Reference proteome</keyword>
<dbReference type="InterPro" id="IPR051015">
    <property type="entry name" value="EvgA-like"/>
</dbReference>
<dbReference type="CDD" id="cd17535">
    <property type="entry name" value="REC_NarL-like"/>
    <property type="match status" value="1"/>
</dbReference>
<evidence type="ECO:0000256" key="1">
    <source>
        <dbReference type="PROSITE-ProRule" id="PRU00169"/>
    </source>
</evidence>
<comment type="caution">
    <text evidence="1">Lacks conserved residue(s) required for the propagation of feature annotation.</text>
</comment>
<dbReference type="Gene3D" id="2.40.30.170">
    <property type="match status" value="1"/>
</dbReference>
<name>A0A563VPF0_9CYAN</name>
<evidence type="ECO:0000256" key="2">
    <source>
        <dbReference type="SAM" id="Coils"/>
    </source>
</evidence>
<dbReference type="OrthoDB" id="9771846at2"/>
<protein>
    <recommendedName>
        <fullName evidence="3">Response regulatory domain-containing protein</fullName>
    </recommendedName>
</protein>
<dbReference type="PROSITE" id="PS50110">
    <property type="entry name" value="RESPONSE_REGULATORY"/>
    <property type="match status" value="1"/>
</dbReference>
<proteinExistence type="predicted"/>
<dbReference type="Pfam" id="PF00072">
    <property type="entry name" value="Response_reg"/>
    <property type="match status" value="1"/>
</dbReference>
<evidence type="ECO:0000313" key="4">
    <source>
        <dbReference type="EMBL" id="VEP13225.1"/>
    </source>
</evidence>
<gene>
    <name evidence="4" type="ORF">H1P_190024</name>
</gene>
<dbReference type="RefSeq" id="WP_144864406.1">
    <property type="nucleotide sequence ID" value="NZ_LR213780.1"/>
</dbReference>
<dbReference type="SUPFAM" id="SSF111369">
    <property type="entry name" value="HlyD-like secretion proteins"/>
    <property type="match status" value="1"/>
</dbReference>
<dbReference type="InterPro" id="IPR011006">
    <property type="entry name" value="CheY-like_superfamily"/>
</dbReference>
<dbReference type="InterPro" id="IPR001789">
    <property type="entry name" value="Sig_transdc_resp-reg_receiver"/>
</dbReference>
<keyword evidence="2" id="KW-0175">Coiled coil</keyword>
<feature type="coiled-coil region" evidence="2">
    <location>
        <begin position="379"/>
        <end position="501"/>
    </location>
</feature>
<accession>A0A563VPF0</accession>
<dbReference type="SUPFAM" id="SSF52172">
    <property type="entry name" value="CheY-like"/>
    <property type="match status" value="1"/>
</dbReference>
<dbReference type="Gene3D" id="3.40.50.2300">
    <property type="match status" value="1"/>
</dbReference>
<evidence type="ECO:0000313" key="5">
    <source>
        <dbReference type="Proteomes" id="UP000320055"/>
    </source>
</evidence>
<dbReference type="InterPro" id="IPR058245">
    <property type="entry name" value="NreC/VraR/RcsB-like_REC"/>
</dbReference>